<organism evidence="4 5">
    <name type="scientific">Phycicoccus flavus</name>
    <dbReference type="NCBI Taxonomy" id="2502783"/>
    <lineage>
        <taxon>Bacteria</taxon>
        <taxon>Bacillati</taxon>
        <taxon>Actinomycetota</taxon>
        <taxon>Actinomycetes</taxon>
        <taxon>Micrococcales</taxon>
        <taxon>Intrasporangiaceae</taxon>
        <taxon>Phycicoccus</taxon>
    </lineage>
</organism>
<dbReference type="Pfam" id="PF00583">
    <property type="entry name" value="Acetyltransf_1"/>
    <property type="match status" value="1"/>
</dbReference>
<keyword evidence="5" id="KW-1185">Reference proteome</keyword>
<comment type="caution">
    <text evidence="4">The sequence shown here is derived from an EMBL/GenBank/DDBJ whole genome shotgun (WGS) entry which is preliminary data.</text>
</comment>
<name>A0A8T6R8G9_9MICO</name>
<evidence type="ECO:0000256" key="1">
    <source>
        <dbReference type="ARBA" id="ARBA00022679"/>
    </source>
</evidence>
<dbReference type="InterPro" id="IPR016181">
    <property type="entry name" value="Acyl_CoA_acyltransferase"/>
</dbReference>
<keyword evidence="2" id="KW-0012">Acyltransferase</keyword>
<dbReference type="EMBL" id="SAYU02000030">
    <property type="protein sequence ID" value="NHA68501.1"/>
    <property type="molecule type" value="Genomic_DNA"/>
</dbReference>
<dbReference type="InterPro" id="IPR050832">
    <property type="entry name" value="Bact_Acetyltransf"/>
</dbReference>
<dbReference type="CDD" id="cd04301">
    <property type="entry name" value="NAT_SF"/>
    <property type="match status" value="1"/>
</dbReference>
<dbReference type="SUPFAM" id="SSF55729">
    <property type="entry name" value="Acyl-CoA N-acyltransferases (Nat)"/>
    <property type="match status" value="1"/>
</dbReference>
<evidence type="ECO:0000313" key="4">
    <source>
        <dbReference type="EMBL" id="NHA68501.1"/>
    </source>
</evidence>
<dbReference type="PANTHER" id="PTHR43877">
    <property type="entry name" value="AMINOALKYLPHOSPHONATE N-ACETYLTRANSFERASE-RELATED-RELATED"/>
    <property type="match status" value="1"/>
</dbReference>
<keyword evidence="1" id="KW-0808">Transferase</keyword>
<dbReference type="GO" id="GO:0016747">
    <property type="term" value="F:acyltransferase activity, transferring groups other than amino-acyl groups"/>
    <property type="evidence" value="ECO:0007669"/>
    <property type="project" value="InterPro"/>
</dbReference>
<reference evidence="4" key="1">
    <citation type="submission" date="2020-03" db="EMBL/GenBank/DDBJ databases">
        <title>Phycicoccus flavus sp. nov., a novel endophytic actinobacterium isolated from branch of Kandelia candel.</title>
        <authorList>
            <person name="Tuo L."/>
        </authorList>
    </citation>
    <scope>NUCLEOTIDE SEQUENCE</scope>
    <source>
        <strain evidence="4">CMS6Z-2</strain>
    </source>
</reference>
<dbReference type="Proteomes" id="UP000287866">
    <property type="component" value="Unassembled WGS sequence"/>
</dbReference>
<dbReference type="AlphaFoldDB" id="A0A8T6R8G9"/>
<dbReference type="RefSeq" id="WP_164896725.1">
    <property type="nucleotide sequence ID" value="NZ_SAYU02000030.1"/>
</dbReference>
<dbReference type="Gene3D" id="3.40.630.30">
    <property type="match status" value="1"/>
</dbReference>
<sequence>METTRALRVREAAPTDAFSVAALHLQDDRERGRAVPAGYLDTLADAWLRDRSRRTWLAEEPSGRPLGTVHGSRVPLLPTVREPAGARLDVDFLYVTADARGEGIGERLLRTLLDRARADGVRTVRMPAAPAARALYTRLGFAPPAERVVELVLG</sequence>
<dbReference type="PROSITE" id="PS51186">
    <property type="entry name" value="GNAT"/>
    <property type="match status" value="1"/>
</dbReference>
<proteinExistence type="predicted"/>
<dbReference type="PANTHER" id="PTHR43877:SF1">
    <property type="entry name" value="ACETYLTRANSFERASE"/>
    <property type="match status" value="1"/>
</dbReference>
<evidence type="ECO:0000256" key="2">
    <source>
        <dbReference type="ARBA" id="ARBA00023315"/>
    </source>
</evidence>
<dbReference type="InterPro" id="IPR000182">
    <property type="entry name" value="GNAT_dom"/>
</dbReference>
<evidence type="ECO:0000259" key="3">
    <source>
        <dbReference type="PROSITE" id="PS51186"/>
    </source>
</evidence>
<gene>
    <name evidence="4" type="ORF">EPD83_010625</name>
</gene>
<feature type="domain" description="N-acetyltransferase" evidence="3">
    <location>
        <begin position="7"/>
        <end position="154"/>
    </location>
</feature>
<evidence type="ECO:0000313" key="5">
    <source>
        <dbReference type="Proteomes" id="UP000287866"/>
    </source>
</evidence>
<protein>
    <submittedName>
        <fullName evidence="4">GNAT family N-acetyltransferase</fullName>
    </submittedName>
</protein>
<accession>A0A8T6R8G9</accession>